<accession>A0A2I2GME5</accession>
<keyword evidence="1" id="KW-0560">Oxidoreductase</keyword>
<feature type="domain" description="NAD-dependent epimerase/dehydratase" evidence="3">
    <location>
        <begin position="14"/>
        <end position="250"/>
    </location>
</feature>
<dbReference type="GO" id="GO:0016616">
    <property type="term" value="F:oxidoreductase activity, acting on the CH-OH group of donors, NAD or NADP as acceptor"/>
    <property type="evidence" value="ECO:0007669"/>
    <property type="project" value="TreeGrafter"/>
</dbReference>
<evidence type="ECO:0000259" key="3">
    <source>
        <dbReference type="Pfam" id="PF01370"/>
    </source>
</evidence>
<evidence type="ECO:0000313" key="4">
    <source>
        <dbReference type="EMBL" id="PLB54046.1"/>
    </source>
</evidence>
<dbReference type="PANTHER" id="PTHR10366:SF562">
    <property type="entry name" value="ALDEHYDE REDUCTASE II (AFU_ORTHOLOGUE AFUA_1G11360)"/>
    <property type="match status" value="1"/>
</dbReference>
<dbReference type="GeneID" id="36561580"/>
<reference evidence="4 5" key="1">
    <citation type="submission" date="2016-12" db="EMBL/GenBank/DDBJ databases">
        <title>The genomes of Aspergillus section Nigri reveals drivers in fungal speciation.</title>
        <authorList>
            <consortium name="DOE Joint Genome Institute"/>
            <person name="Vesth T.C."/>
            <person name="Nybo J."/>
            <person name="Theobald S."/>
            <person name="Brandl J."/>
            <person name="Frisvad J.C."/>
            <person name="Nielsen K.F."/>
            <person name="Lyhne E.K."/>
            <person name="Kogle M.E."/>
            <person name="Kuo A."/>
            <person name="Riley R."/>
            <person name="Clum A."/>
            <person name="Nolan M."/>
            <person name="Lipzen A."/>
            <person name="Salamov A."/>
            <person name="Henrissat B."/>
            <person name="Wiebenga A."/>
            <person name="De Vries R.P."/>
            <person name="Grigoriev I.V."/>
            <person name="Mortensen U.H."/>
            <person name="Andersen M.R."/>
            <person name="Baker S.E."/>
        </authorList>
    </citation>
    <scope>NUCLEOTIDE SEQUENCE [LARGE SCALE GENOMIC DNA]</scope>
    <source>
        <strain evidence="4 5">IBT 23096</strain>
    </source>
</reference>
<comment type="similarity">
    <text evidence="2">Belongs to the NAD(P)-dependent epimerase/dehydratase family. Dihydroflavonol-4-reductase subfamily.</text>
</comment>
<evidence type="ECO:0000313" key="5">
    <source>
        <dbReference type="Proteomes" id="UP000234275"/>
    </source>
</evidence>
<dbReference type="AlphaFoldDB" id="A0A2I2GME5"/>
<dbReference type="PANTHER" id="PTHR10366">
    <property type="entry name" value="NAD DEPENDENT EPIMERASE/DEHYDRATASE"/>
    <property type="match status" value="1"/>
</dbReference>
<dbReference type="Gene3D" id="3.40.50.720">
    <property type="entry name" value="NAD(P)-binding Rossmann-like Domain"/>
    <property type="match status" value="1"/>
</dbReference>
<dbReference type="SUPFAM" id="SSF51735">
    <property type="entry name" value="NAD(P)-binding Rossmann-fold domains"/>
    <property type="match status" value="1"/>
</dbReference>
<comment type="caution">
    <text evidence="4">The sequence shown here is derived from an EMBL/GenBank/DDBJ whole genome shotgun (WGS) entry which is preliminary data.</text>
</comment>
<protein>
    <submittedName>
        <fullName evidence="4">Putative cinnamoyl-CoA reductase</fullName>
    </submittedName>
</protein>
<dbReference type="STRING" id="1392250.A0A2I2GME5"/>
<evidence type="ECO:0000256" key="2">
    <source>
        <dbReference type="ARBA" id="ARBA00023445"/>
    </source>
</evidence>
<dbReference type="Pfam" id="PF01370">
    <property type="entry name" value="Epimerase"/>
    <property type="match status" value="1"/>
</dbReference>
<name>A0A2I2GME5_9EURO</name>
<dbReference type="InterPro" id="IPR036291">
    <property type="entry name" value="NAD(P)-bd_dom_sf"/>
</dbReference>
<dbReference type="InterPro" id="IPR050425">
    <property type="entry name" value="NAD(P)_dehydrat-like"/>
</dbReference>
<dbReference type="RefSeq" id="XP_024709348.1">
    <property type="nucleotide sequence ID" value="XM_024853882.1"/>
</dbReference>
<evidence type="ECO:0000256" key="1">
    <source>
        <dbReference type="ARBA" id="ARBA00023002"/>
    </source>
</evidence>
<keyword evidence="5" id="KW-1185">Reference proteome</keyword>
<dbReference type="Proteomes" id="UP000234275">
    <property type="component" value="Unassembled WGS sequence"/>
</dbReference>
<organism evidence="4 5">
    <name type="scientific">Aspergillus steynii IBT 23096</name>
    <dbReference type="NCBI Taxonomy" id="1392250"/>
    <lineage>
        <taxon>Eukaryota</taxon>
        <taxon>Fungi</taxon>
        <taxon>Dikarya</taxon>
        <taxon>Ascomycota</taxon>
        <taxon>Pezizomycotina</taxon>
        <taxon>Eurotiomycetes</taxon>
        <taxon>Eurotiomycetidae</taxon>
        <taxon>Eurotiales</taxon>
        <taxon>Aspergillaceae</taxon>
        <taxon>Aspergillus</taxon>
        <taxon>Aspergillus subgen. Circumdati</taxon>
    </lineage>
</organism>
<gene>
    <name evidence="4" type="ORF">P170DRAFT_482361</name>
</gene>
<sequence length="337" mass="37612">MPHGNHALPVGSRVLVTGANGYIATQVVEQLLLLGYVVRGTVRASKPWLDEYFHAKYGADAFEPVIVSSFSNRDEIDRALDGVDGIVHAASDVSLNTDPAQVIPWVVRATLDVLELAAQRPAIKRVVLVSSSTALYSIHPLTYAKDTWNDRSVRLAWDPESSGDTKNAEIYSASKTEGERQSYKWMEEHKPQFVLNSVLPAYTFGKVLSPEMFGSTMGYTRGALKGDSRFISAFPQHWFVDVEDIARLCVVGLLDPSVQAERIFGFAENLSGRDIISILQKLRPNNPHITLPAENVIRDRTEVLPRKRAEDLLRRFYGQTGWTSIRDSLEKGIEGWE</sequence>
<dbReference type="EMBL" id="MSFO01000001">
    <property type="protein sequence ID" value="PLB54046.1"/>
    <property type="molecule type" value="Genomic_DNA"/>
</dbReference>
<dbReference type="InterPro" id="IPR001509">
    <property type="entry name" value="Epimerase_deHydtase"/>
</dbReference>
<dbReference type="OrthoDB" id="2735536at2759"/>
<proteinExistence type="inferred from homology"/>
<dbReference type="VEuPathDB" id="FungiDB:P170DRAFT_482361"/>